<name>A0A8B8EU32_CRAVI</name>
<dbReference type="GeneID" id="111136565"/>
<evidence type="ECO:0000256" key="1">
    <source>
        <dbReference type="SAM" id="Phobius"/>
    </source>
</evidence>
<protein>
    <submittedName>
        <fullName evidence="3">Uncharacterized protein LOC111136565</fullName>
    </submittedName>
</protein>
<accession>A0A8B8EU32</accession>
<keyword evidence="2" id="KW-1185">Reference proteome</keyword>
<organism evidence="2 3">
    <name type="scientific">Crassostrea virginica</name>
    <name type="common">Eastern oyster</name>
    <dbReference type="NCBI Taxonomy" id="6565"/>
    <lineage>
        <taxon>Eukaryota</taxon>
        <taxon>Metazoa</taxon>
        <taxon>Spiralia</taxon>
        <taxon>Lophotrochozoa</taxon>
        <taxon>Mollusca</taxon>
        <taxon>Bivalvia</taxon>
        <taxon>Autobranchia</taxon>
        <taxon>Pteriomorphia</taxon>
        <taxon>Ostreida</taxon>
        <taxon>Ostreoidea</taxon>
        <taxon>Ostreidae</taxon>
        <taxon>Crassostrea</taxon>
    </lineage>
</organism>
<feature type="transmembrane region" description="Helical" evidence="1">
    <location>
        <begin position="40"/>
        <end position="57"/>
    </location>
</feature>
<dbReference type="KEGG" id="cvn:111136565"/>
<keyword evidence="1" id="KW-1133">Transmembrane helix</keyword>
<keyword evidence="1" id="KW-0472">Membrane</keyword>
<gene>
    <name evidence="3" type="primary">LOC111136565</name>
</gene>
<proteinExistence type="predicted"/>
<keyword evidence="1" id="KW-0812">Transmembrane</keyword>
<reference evidence="3" key="1">
    <citation type="submission" date="2025-08" db="UniProtKB">
        <authorList>
            <consortium name="RefSeq"/>
        </authorList>
    </citation>
    <scope>IDENTIFICATION</scope>
    <source>
        <tissue evidence="3">Whole sample</tissue>
    </source>
</reference>
<feature type="transmembrane region" description="Helical" evidence="1">
    <location>
        <begin position="9"/>
        <end position="28"/>
    </location>
</feature>
<dbReference type="AlphaFoldDB" id="A0A8B8EU32"/>
<dbReference type="OrthoDB" id="10393670at2759"/>
<sequence>MHEWHKFQLFLHFGGFLATGLGIITMAVSETSADEHEFTATIGAMVASIINATWYTISKIYEKAVKSSIPAITVTDTDSGETIVLEGSFRGKTFLQRPVHSRQDKNLLVVPDIPGSRPTHIGNNAFSIIPSEVYMEQMVNRERRMEDMSSRSGETWITRRSPSYSEMNEKDISSSRETCVTIVH</sequence>
<evidence type="ECO:0000313" key="2">
    <source>
        <dbReference type="Proteomes" id="UP000694844"/>
    </source>
</evidence>
<evidence type="ECO:0000313" key="3">
    <source>
        <dbReference type="RefSeq" id="XP_022343218.1"/>
    </source>
</evidence>
<dbReference type="Proteomes" id="UP000694844">
    <property type="component" value="Chromosome 5"/>
</dbReference>
<dbReference type="RefSeq" id="XP_022343218.1">
    <property type="nucleotide sequence ID" value="XM_022487510.1"/>
</dbReference>